<comment type="caution">
    <text evidence="3">The sequence shown here is derived from an EMBL/GenBank/DDBJ whole genome shotgun (WGS) entry which is preliminary data.</text>
</comment>
<dbReference type="InterPro" id="IPR001466">
    <property type="entry name" value="Beta-lactam-related"/>
</dbReference>
<sequence>MLRTLTAVSLFALAPAALAQDIPSATERMEAYLDQFSGVVGPGFAVIVVTADDVLIERVEGLRNAETGAPLTPDTPIYIASQTKAYVGLLAAVLDERGILPLDTPLDTFWPDAQWPGNMAPGDFTLRDLLTHQVPFENVTITFMEAYVMRVDPVDYPELISAYSEPRDPGFRYDNLGYNVYAAILETVTGRPWQEWLDEVIFDPLGMDRTSARTSDFMLDELSWSHIWQGEEDGWFEIRPKTDGMMQSAGGLVTSPGDMIAWLQLQLRGEAPEAGLTASMLETANTSFAETGMGSQNPYEMECDGYALGWAVCSFEGFEIHIHGGGYTGARSIMAWSPDAGVGIAAFGNSDNMTGWWTQTAVRMFLQFLADHPDADRMVEARLQFYHERTAAHLQFQQQSLAEALAGESWGGWTWQPDASELAVYAGRYVSERLPVTAEFVPSGSGLEFRFGDMRSNLRPARPGLFGGTATPFDQPDAFEFTLGEDGRPTGFIWNDEVFTRSAG</sequence>
<evidence type="ECO:0000259" key="2">
    <source>
        <dbReference type="Pfam" id="PF00144"/>
    </source>
</evidence>
<dbReference type="InterPro" id="IPR050491">
    <property type="entry name" value="AmpC-like"/>
</dbReference>
<accession>A0ABV6ZY13</accession>
<reference evidence="4" key="1">
    <citation type="journal article" date="2019" name="Int. J. Syst. Evol. Microbiol.">
        <title>The Global Catalogue of Microorganisms (GCM) 10K type strain sequencing project: providing services to taxonomists for standard genome sequencing and annotation.</title>
        <authorList>
            <consortium name="The Broad Institute Genomics Platform"/>
            <consortium name="The Broad Institute Genome Sequencing Center for Infectious Disease"/>
            <person name="Wu L."/>
            <person name="Ma J."/>
        </authorList>
    </citation>
    <scope>NUCLEOTIDE SEQUENCE [LARGE SCALE GENOMIC DNA]</scope>
    <source>
        <strain evidence="4">KCTC 52487</strain>
    </source>
</reference>
<keyword evidence="3" id="KW-0378">Hydrolase</keyword>
<dbReference type="EMBL" id="JBHRSV010000019">
    <property type="protein sequence ID" value="MFC2926365.1"/>
    <property type="molecule type" value="Genomic_DNA"/>
</dbReference>
<feature type="signal peptide" evidence="1">
    <location>
        <begin position="1"/>
        <end position="19"/>
    </location>
</feature>
<dbReference type="PANTHER" id="PTHR46825:SF9">
    <property type="entry name" value="BETA-LACTAMASE-RELATED DOMAIN-CONTAINING PROTEIN"/>
    <property type="match status" value="1"/>
</dbReference>
<evidence type="ECO:0000313" key="3">
    <source>
        <dbReference type="EMBL" id="MFC2926365.1"/>
    </source>
</evidence>
<gene>
    <name evidence="3" type="ORF">ACFOOR_09640</name>
</gene>
<dbReference type="GO" id="GO:0016787">
    <property type="term" value="F:hydrolase activity"/>
    <property type="evidence" value="ECO:0007669"/>
    <property type="project" value="UniProtKB-KW"/>
</dbReference>
<evidence type="ECO:0000256" key="1">
    <source>
        <dbReference type="SAM" id="SignalP"/>
    </source>
</evidence>
<feature type="chain" id="PRO_5045140732" evidence="1">
    <location>
        <begin position="20"/>
        <end position="504"/>
    </location>
</feature>
<feature type="domain" description="Beta-lactamase-related" evidence="2">
    <location>
        <begin position="42"/>
        <end position="352"/>
    </location>
</feature>
<dbReference type="Gene3D" id="3.40.710.10">
    <property type="entry name" value="DD-peptidase/beta-lactamase superfamily"/>
    <property type="match status" value="1"/>
</dbReference>
<keyword evidence="4" id="KW-1185">Reference proteome</keyword>
<dbReference type="Proteomes" id="UP001595379">
    <property type="component" value="Unassembled WGS sequence"/>
</dbReference>
<proteinExistence type="predicted"/>
<dbReference type="InterPro" id="IPR012338">
    <property type="entry name" value="Beta-lactam/transpept-like"/>
</dbReference>
<dbReference type="SUPFAM" id="SSF56601">
    <property type="entry name" value="beta-lactamase/transpeptidase-like"/>
    <property type="match status" value="1"/>
</dbReference>
<dbReference type="RefSeq" id="WP_343164159.1">
    <property type="nucleotide sequence ID" value="NZ_JBHRSV010000019.1"/>
</dbReference>
<name>A0ABV6ZY13_9PROT</name>
<organism evidence="3 4">
    <name type="scientific">Hyphobacterium vulgare</name>
    <dbReference type="NCBI Taxonomy" id="1736751"/>
    <lineage>
        <taxon>Bacteria</taxon>
        <taxon>Pseudomonadati</taxon>
        <taxon>Pseudomonadota</taxon>
        <taxon>Alphaproteobacteria</taxon>
        <taxon>Maricaulales</taxon>
        <taxon>Maricaulaceae</taxon>
        <taxon>Hyphobacterium</taxon>
    </lineage>
</organism>
<keyword evidence="1" id="KW-0732">Signal</keyword>
<evidence type="ECO:0000313" key="4">
    <source>
        <dbReference type="Proteomes" id="UP001595379"/>
    </source>
</evidence>
<dbReference type="Pfam" id="PF00144">
    <property type="entry name" value="Beta-lactamase"/>
    <property type="match status" value="1"/>
</dbReference>
<dbReference type="PANTHER" id="PTHR46825">
    <property type="entry name" value="D-ALANYL-D-ALANINE-CARBOXYPEPTIDASE/ENDOPEPTIDASE AMPH"/>
    <property type="match status" value="1"/>
</dbReference>
<dbReference type="EC" id="3.-.-.-" evidence="3"/>
<protein>
    <submittedName>
        <fullName evidence="3">Serine hydrolase domain-containing protein</fullName>
        <ecNumber evidence="3">3.-.-.-</ecNumber>
    </submittedName>
</protein>